<proteinExistence type="predicted"/>
<comment type="caution">
    <text evidence="1">The sequence shown here is derived from an EMBL/GenBank/DDBJ whole genome shotgun (WGS) entry which is preliminary data.</text>
</comment>
<dbReference type="PANTHER" id="PTHR30164">
    <property type="entry name" value="MTFA PEPTIDASE"/>
    <property type="match status" value="1"/>
</dbReference>
<dbReference type="InterPro" id="IPR042252">
    <property type="entry name" value="MtfA_N"/>
</dbReference>
<dbReference type="CDD" id="cd20169">
    <property type="entry name" value="Peptidase_M90_mtfA"/>
    <property type="match status" value="1"/>
</dbReference>
<dbReference type="AlphaFoldDB" id="A0A7K1SYJ8"/>
<evidence type="ECO:0000313" key="1">
    <source>
        <dbReference type="EMBL" id="MVN22389.1"/>
    </source>
</evidence>
<dbReference type="EMBL" id="WPIK01000010">
    <property type="protein sequence ID" value="MVN22389.1"/>
    <property type="molecule type" value="Genomic_DNA"/>
</dbReference>
<organism evidence="1 2">
    <name type="scientific">Mucilaginibacter arboris</name>
    <dbReference type="NCBI Taxonomy" id="2682090"/>
    <lineage>
        <taxon>Bacteria</taxon>
        <taxon>Pseudomonadati</taxon>
        <taxon>Bacteroidota</taxon>
        <taxon>Sphingobacteriia</taxon>
        <taxon>Sphingobacteriales</taxon>
        <taxon>Sphingobacteriaceae</taxon>
        <taxon>Mucilaginibacter</taxon>
    </lineage>
</organism>
<dbReference type="GO" id="GO:0008237">
    <property type="term" value="F:metallopeptidase activity"/>
    <property type="evidence" value="ECO:0007669"/>
    <property type="project" value="InterPro"/>
</dbReference>
<protein>
    <submittedName>
        <fullName evidence="1">Peptidase</fullName>
    </submittedName>
</protein>
<accession>A0A7K1SYJ8</accession>
<sequence>MIFYLLAALVIIFLIGYFIFKKPFIKHSPDLGQQEKYRLLLEQHVHFYQQLKPEDQQRFVLKVEEFLQNTRIEGVGLELEDLDCVLIAASALIPIFGFKEWKYPQLSNVILYPDTFNNDFKFEGGNREIAGLVGSGFMNGQMILSRAALRKGFSASAGKENTAVHEFVHLLDKEDGATDGLPEHLLPDGFSRPWLKLVHEEIRKIENGKSDIDPYAMTNEAEFFAVAAEYFFEKPEKLKQKHPQLYEMLSRIFMQEPAD</sequence>
<name>A0A7K1SYJ8_9SPHI</name>
<dbReference type="InterPro" id="IPR024079">
    <property type="entry name" value="MetalloPept_cat_dom_sf"/>
</dbReference>
<gene>
    <name evidence="1" type="ORF">GO621_12670</name>
</gene>
<dbReference type="Pfam" id="PF06167">
    <property type="entry name" value="Peptidase_M90"/>
    <property type="match status" value="1"/>
</dbReference>
<evidence type="ECO:0000313" key="2">
    <source>
        <dbReference type="Proteomes" id="UP000462014"/>
    </source>
</evidence>
<dbReference type="Gene3D" id="3.40.390.10">
    <property type="entry name" value="Collagenase (Catalytic Domain)"/>
    <property type="match status" value="1"/>
</dbReference>
<dbReference type="Gene3D" id="1.10.472.150">
    <property type="entry name" value="Glucose-regulated metallo-peptidase M90, N-terminal domain"/>
    <property type="match status" value="1"/>
</dbReference>
<dbReference type="InterPro" id="IPR010384">
    <property type="entry name" value="MtfA_fam"/>
</dbReference>
<dbReference type="GO" id="GO:0004177">
    <property type="term" value="F:aminopeptidase activity"/>
    <property type="evidence" value="ECO:0007669"/>
    <property type="project" value="TreeGrafter"/>
</dbReference>
<dbReference type="Proteomes" id="UP000462014">
    <property type="component" value="Unassembled WGS sequence"/>
</dbReference>
<keyword evidence="2" id="KW-1185">Reference proteome</keyword>
<dbReference type="GO" id="GO:0005829">
    <property type="term" value="C:cytosol"/>
    <property type="evidence" value="ECO:0007669"/>
    <property type="project" value="TreeGrafter"/>
</dbReference>
<dbReference type="PANTHER" id="PTHR30164:SF2">
    <property type="entry name" value="PROTEIN MTFA"/>
    <property type="match status" value="1"/>
</dbReference>
<dbReference type="SUPFAM" id="SSF55486">
    <property type="entry name" value="Metalloproteases ('zincins'), catalytic domain"/>
    <property type="match status" value="1"/>
</dbReference>
<dbReference type="RefSeq" id="WP_157567569.1">
    <property type="nucleotide sequence ID" value="NZ_WPIK01000010.1"/>
</dbReference>
<reference evidence="1 2" key="1">
    <citation type="submission" date="2019-12" db="EMBL/GenBank/DDBJ databases">
        <title>Mucilaginibacter sp. HMF7410 genome sequencing and assembly.</title>
        <authorList>
            <person name="Kang H."/>
            <person name="Cha I."/>
            <person name="Kim H."/>
            <person name="Joh K."/>
        </authorList>
    </citation>
    <scope>NUCLEOTIDE SEQUENCE [LARGE SCALE GENOMIC DNA]</scope>
    <source>
        <strain evidence="1 2">HMF7410</strain>
    </source>
</reference>